<dbReference type="GO" id="GO:0003677">
    <property type="term" value="F:DNA binding"/>
    <property type="evidence" value="ECO:0007669"/>
    <property type="project" value="UniProtKB-KW"/>
</dbReference>
<dbReference type="NCBIfam" id="TIGR02937">
    <property type="entry name" value="sigma70-ECF"/>
    <property type="match status" value="1"/>
</dbReference>
<evidence type="ECO:0000256" key="2">
    <source>
        <dbReference type="ARBA" id="ARBA00023015"/>
    </source>
</evidence>
<dbReference type="GO" id="GO:0016987">
    <property type="term" value="F:sigma factor activity"/>
    <property type="evidence" value="ECO:0007669"/>
    <property type="project" value="UniProtKB-KW"/>
</dbReference>
<evidence type="ECO:0000259" key="7">
    <source>
        <dbReference type="Pfam" id="PF08281"/>
    </source>
</evidence>
<dbReference type="Pfam" id="PF08281">
    <property type="entry name" value="Sigma70_r4_2"/>
    <property type="match status" value="1"/>
</dbReference>
<evidence type="ECO:0000259" key="6">
    <source>
        <dbReference type="Pfam" id="PF04542"/>
    </source>
</evidence>
<evidence type="ECO:0000256" key="1">
    <source>
        <dbReference type="ARBA" id="ARBA00010641"/>
    </source>
</evidence>
<dbReference type="SUPFAM" id="SSF88946">
    <property type="entry name" value="Sigma2 domain of RNA polymerase sigma factors"/>
    <property type="match status" value="1"/>
</dbReference>
<dbReference type="SUPFAM" id="SSF88659">
    <property type="entry name" value="Sigma3 and sigma4 domains of RNA polymerase sigma factors"/>
    <property type="match status" value="1"/>
</dbReference>
<comment type="similarity">
    <text evidence="1">Belongs to the sigma-70 factor family. ECF subfamily.</text>
</comment>
<dbReference type="InterPro" id="IPR036388">
    <property type="entry name" value="WH-like_DNA-bd_sf"/>
</dbReference>
<dbReference type="OrthoDB" id="3693163at2"/>
<dbReference type="Gene3D" id="1.10.1740.10">
    <property type="match status" value="1"/>
</dbReference>
<name>A0A1Y5Y277_KIBAR</name>
<sequence>MPHRISEWDAREVGDFYRQEAKALFRYGYRLMQGNRAAAEDIVQETFQEAAKRWTMLRALEDSRRRAWLFTVARNKVADRWRIDLREAPVLDVLSPADKMCDGVDVHQRVIDSIVLDKCWKAIKQMPSRQHQVAWLRWHDGCDTAQIGKLLGINSSTVRVHLRNARTALKSAVGPEVRFLDEAADRNQEDADCRDPIGGAEA</sequence>
<evidence type="ECO:0000256" key="5">
    <source>
        <dbReference type="ARBA" id="ARBA00023163"/>
    </source>
</evidence>
<dbReference type="InterPro" id="IPR013325">
    <property type="entry name" value="RNA_pol_sigma_r2"/>
</dbReference>
<dbReference type="EMBL" id="FWXV01000008">
    <property type="protein sequence ID" value="SMD22822.1"/>
    <property type="molecule type" value="Genomic_DNA"/>
</dbReference>
<keyword evidence="5" id="KW-0804">Transcription</keyword>
<dbReference type="InterPro" id="IPR014284">
    <property type="entry name" value="RNA_pol_sigma-70_dom"/>
</dbReference>
<evidence type="ECO:0000313" key="9">
    <source>
        <dbReference type="Proteomes" id="UP000192674"/>
    </source>
</evidence>
<protein>
    <submittedName>
        <fullName evidence="8">RNA polymerase sigma-70 factor, ECF subfamily</fullName>
    </submittedName>
</protein>
<gene>
    <name evidence="8" type="ORF">SAMN05661093_07624</name>
</gene>
<feature type="domain" description="RNA polymerase sigma factor 70 region 4 type 2" evidence="7">
    <location>
        <begin position="121"/>
        <end position="169"/>
    </location>
</feature>
<dbReference type="Proteomes" id="UP000192674">
    <property type="component" value="Unassembled WGS sequence"/>
</dbReference>
<dbReference type="InterPro" id="IPR007627">
    <property type="entry name" value="RNA_pol_sigma70_r2"/>
</dbReference>
<dbReference type="InterPro" id="IPR013249">
    <property type="entry name" value="RNA_pol_sigma70_r4_t2"/>
</dbReference>
<dbReference type="Gene3D" id="1.10.10.10">
    <property type="entry name" value="Winged helix-like DNA-binding domain superfamily/Winged helix DNA-binding domain"/>
    <property type="match status" value="1"/>
</dbReference>
<proteinExistence type="inferred from homology"/>
<keyword evidence="9" id="KW-1185">Reference proteome</keyword>
<organism evidence="8 9">
    <name type="scientific">Kibdelosporangium aridum</name>
    <dbReference type="NCBI Taxonomy" id="2030"/>
    <lineage>
        <taxon>Bacteria</taxon>
        <taxon>Bacillati</taxon>
        <taxon>Actinomycetota</taxon>
        <taxon>Actinomycetes</taxon>
        <taxon>Pseudonocardiales</taxon>
        <taxon>Pseudonocardiaceae</taxon>
        <taxon>Kibdelosporangium</taxon>
    </lineage>
</organism>
<keyword evidence="2" id="KW-0805">Transcription regulation</keyword>
<evidence type="ECO:0000256" key="4">
    <source>
        <dbReference type="ARBA" id="ARBA00023125"/>
    </source>
</evidence>
<evidence type="ECO:0000256" key="3">
    <source>
        <dbReference type="ARBA" id="ARBA00023082"/>
    </source>
</evidence>
<dbReference type="GO" id="GO:0006352">
    <property type="term" value="P:DNA-templated transcription initiation"/>
    <property type="evidence" value="ECO:0007669"/>
    <property type="project" value="InterPro"/>
</dbReference>
<dbReference type="PANTHER" id="PTHR43133:SF52">
    <property type="entry name" value="ECF RNA POLYMERASE SIGMA FACTOR SIGL"/>
    <property type="match status" value="1"/>
</dbReference>
<feature type="domain" description="RNA polymerase sigma-70 region 2" evidence="6">
    <location>
        <begin position="16"/>
        <end position="82"/>
    </location>
</feature>
<keyword evidence="3" id="KW-0731">Sigma factor</keyword>
<reference evidence="8 9" key="1">
    <citation type="submission" date="2017-04" db="EMBL/GenBank/DDBJ databases">
        <authorList>
            <person name="Afonso C.L."/>
            <person name="Miller P.J."/>
            <person name="Scott M.A."/>
            <person name="Spackman E."/>
            <person name="Goraichik I."/>
            <person name="Dimitrov K.M."/>
            <person name="Suarez D.L."/>
            <person name="Swayne D.E."/>
        </authorList>
    </citation>
    <scope>NUCLEOTIDE SEQUENCE [LARGE SCALE GENOMIC DNA]</scope>
    <source>
        <strain evidence="8 9">DSM 43828</strain>
    </source>
</reference>
<evidence type="ECO:0000313" key="8">
    <source>
        <dbReference type="EMBL" id="SMD22822.1"/>
    </source>
</evidence>
<dbReference type="PANTHER" id="PTHR43133">
    <property type="entry name" value="RNA POLYMERASE ECF-TYPE SIGMA FACTO"/>
    <property type="match status" value="1"/>
</dbReference>
<accession>A0A1Y5Y277</accession>
<dbReference type="InterPro" id="IPR039425">
    <property type="entry name" value="RNA_pol_sigma-70-like"/>
</dbReference>
<dbReference type="Pfam" id="PF04542">
    <property type="entry name" value="Sigma70_r2"/>
    <property type="match status" value="1"/>
</dbReference>
<keyword evidence="4" id="KW-0238">DNA-binding</keyword>
<dbReference type="InterPro" id="IPR013324">
    <property type="entry name" value="RNA_pol_sigma_r3/r4-like"/>
</dbReference>
<dbReference type="AlphaFoldDB" id="A0A1Y5Y277"/>
<dbReference type="RefSeq" id="WP_084431587.1">
    <property type="nucleotide sequence ID" value="NZ_FWXV01000008.1"/>
</dbReference>